<feature type="region of interest" description="Disordered" evidence="1">
    <location>
        <begin position="271"/>
        <end position="321"/>
    </location>
</feature>
<keyword evidence="3" id="KW-1185">Reference proteome</keyword>
<accession>A0ABR0T7H1</accession>
<evidence type="ECO:0000313" key="2">
    <source>
        <dbReference type="EMBL" id="KAK5999945.1"/>
    </source>
</evidence>
<gene>
    <name evidence="2" type="ORF">QM012_005033</name>
</gene>
<evidence type="ECO:0000313" key="3">
    <source>
        <dbReference type="Proteomes" id="UP001341245"/>
    </source>
</evidence>
<name>A0ABR0T7H1_AURPU</name>
<dbReference type="Proteomes" id="UP001341245">
    <property type="component" value="Unassembled WGS sequence"/>
</dbReference>
<dbReference type="Gene3D" id="3.30.160.60">
    <property type="entry name" value="Classic Zinc Finger"/>
    <property type="match status" value="1"/>
</dbReference>
<reference evidence="2 3" key="1">
    <citation type="submission" date="2023-11" db="EMBL/GenBank/DDBJ databases">
        <title>Draft genome sequence and annotation of the polyextremotolerant black yeast-like fungus Aureobasidium pullulans NRRL 62042.</title>
        <authorList>
            <person name="Dielentheis-Frenken M.R.E."/>
            <person name="Wibberg D."/>
            <person name="Blank L.M."/>
            <person name="Tiso T."/>
        </authorList>
    </citation>
    <scope>NUCLEOTIDE SEQUENCE [LARGE SCALE GENOMIC DNA]</scope>
    <source>
        <strain evidence="2 3">NRRL 62042</strain>
    </source>
</reference>
<feature type="compositionally biased region" description="Basic and acidic residues" evidence="1">
    <location>
        <begin position="271"/>
        <end position="298"/>
    </location>
</feature>
<organism evidence="2 3">
    <name type="scientific">Aureobasidium pullulans</name>
    <name type="common">Black yeast</name>
    <name type="synonym">Pullularia pullulans</name>
    <dbReference type="NCBI Taxonomy" id="5580"/>
    <lineage>
        <taxon>Eukaryota</taxon>
        <taxon>Fungi</taxon>
        <taxon>Dikarya</taxon>
        <taxon>Ascomycota</taxon>
        <taxon>Pezizomycotina</taxon>
        <taxon>Dothideomycetes</taxon>
        <taxon>Dothideomycetidae</taxon>
        <taxon>Dothideales</taxon>
        <taxon>Saccotheciaceae</taxon>
        <taxon>Aureobasidium</taxon>
    </lineage>
</organism>
<feature type="compositionally biased region" description="Acidic residues" evidence="1">
    <location>
        <begin position="187"/>
        <end position="198"/>
    </location>
</feature>
<sequence length="321" mass="34209">MPYNCQRCNYSSSSKGNFKTHLGSTSANHNMGPFVCQDPGCDLRSNRSDSTTPHAGHAGRPTWGKDQALSDALDREVAASFRPAALVPPTAGPATVAAPTAGPASLVPVGHAGPAPFNPGFAHFNPMTTTAPAHSVAAPAAAFSTTASSSTTASPPAFNPALLDPRLRAIMSDGQGQGITYGASTQGEDDEDDGNEDFDISNILAHSENEDTIAVDGDQGLAGPHNSNREYLVRTGVAPLFMEAMKLLSLTDPPLEKPLQWAGNWFVARSREHEGTDEEEVKKEEDENEVKKEDKQDDEKEDAAEDNKADQKHDKEDDETK</sequence>
<comment type="caution">
    <text evidence="2">The sequence shown here is derived from an EMBL/GenBank/DDBJ whole genome shotgun (WGS) entry which is preliminary data.</text>
</comment>
<protein>
    <recommendedName>
        <fullName evidence="4">C2H2-type domain-containing protein</fullName>
    </recommendedName>
</protein>
<evidence type="ECO:0008006" key="4">
    <source>
        <dbReference type="Google" id="ProtNLM"/>
    </source>
</evidence>
<proteinExistence type="predicted"/>
<dbReference type="InterPro" id="IPR036236">
    <property type="entry name" value="Znf_C2H2_sf"/>
</dbReference>
<feature type="region of interest" description="Disordered" evidence="1">
    <location>
        <begin position="177"/>
        <end position="198"/>
    </location>
</feature>
<feature type="compositionally biased region" description="Basic and acidic residues" evidence="1">
    <location>
        <begin position="305"/>
        <end position="315"/>
    </location>
</feature>
<feature type="region of interest" description="Disordered" evidence="1">
    <location>
        <begin position="45"/>
        <end position="65"/>
    </location>
</feature>
<dbReference type="EMBL" id="JASGXD010000020">
    <property type="protein sequence ID" value="KAK5999945.1"/>
    <property type="molecule type" value="Genomic_DNA"/>
</dbReference>
<evidence type="ECO:0000256" key="1">
    <source>
        <dbReference type="SAM" id="MobiDB-lite"/>
    </source>
</evidence>
<dbReference type="SUPFAM" id="SSF57667">
    <property type="entry name" value="beta-beta-alpha zinc fingers"/>
    <property type="match status" value="1"/>
</dbReference>